<dbReference type="EMBL" id="BMEC01000013">
    <property type="protein sequence ID" value="GGC48219.1"/>
    <property type="molecule type" value="Genomic_DNA"/>
</dbReference>
<name>A0ABQ1MWX7_9BACT</name>
<reference evidence="3" key="1">
    <citation type="journal article" date="2019" name="Int. J. Syst. Evol. Microbiol.">
        <title>The Global Catalogue of Microorganisms (GCM) 10K type strain sequencing project: providing services to taxonomists for standard genome sequencing and annotation.</title>
        <authorList>
            <consortium name="The Broad Institute Genomics Platform"/>
            <consortium name="The Broad Institute Genome Sequencing Center for Infectious Disease"/>
            <person name="Wu L."/>
            <person name="Ma J."/>
        </authorList>
    </citation>
    <scope>NUCLEOTIDE SEQUENCE [LARGE SCALE GENOMIC DNA]</scope>
    <source>
        <strain evidence="3">CGMCC 1.10832</strain>
    </source>
</reference>
<gene>
    <name evidence="2" type="ORF">GCM10011506_37300</name>
</gene>
<dbReference type="Pfam" id="PF07969">
    <property type="entry name" value="Amidohydro_3"/>
    <property type="match status" value="1"/>
</dbReference>
<dbReference type="InterPro" id="IPR032466">
    <property type="entry name" value="Metal_Hydrolase"/>
</dbReference>
<proteinExistence type="predicted"/>
<dbReference type="SUPFAM" id="SSF51556">
    <property type="entry name" value="Metallo-dependent hydrolases"/>
    <property type="match status" value="1"/>
</dbReference>
<accession>A0ABQ1MWX7</accession>
<dbReference type="PROSITE" id="PS51257">
    <property type="entry name" value="PROKAR_LIPOPROTEIN"/>
    <property type="match status" value="1"/>
</dbReference>
<evidence type="ECO:0000313" key="3">
    <source>
        <dbReference type="Proteomes" id="UP000636010"/>
    </source>
</evidence>
<dbReference type="InterPro" id="IPR011059">
    <property type="entry name" value="Metal-dep_hydrolase_composite"/>
</dbReference>
<sequence>MRNNILLVFIATLLFSCSEKEQADFIFINGQVYQVNEGFEKAEAFAIRNNKFIAVGSEKDILNNFKSDSTIDLAGAAVYPGFIDGHAHFYRYSLGLQDVDLTGTQSFNEVVQRLQKHAEKYPEDNWLFGRGWDQNDWENKEFPDKDTLDILFPNKVIMLHRVDAHAVLTNSKGLQTAGINANTKIAGGEVVMKNGEASGVLIDNAIDALSEKIPEASLEKKQELLQQGQKNCFSVGITSLADAGLDRKQVELMDGMQKNGSLKMRTYAMISPTEANMNYYFGKGHYKTDFMHVRSFKIYGDGALGSRGASLLHPYSDMPETKGFLLSEVNTFDSLAKIIMAKNFQMNTHCIGDSSNRVITDIYAKYLKGKNDKRWRIEHAQVVTSADINKFGSYNILPSVQPTHATSDMYWAEDRLGEQRIKTAYAYQDLLKQNGMLILGSDFPVEDINPLYGFHAAIARQDEENYPEGGFQPENALTREQALKGMTIWAAFGQFEENEKGSIEKDKLADFVILDQDIMEIPYEKIRATKVMETWVGGKKVYENK</sequence>
<evidence type="ECO:0000313" key="2">
    <source>
        <dbReference type="EMBL" id="GGC48219.1"/>
    </source>
</evidence>
<dbReference type="PANTHER" id="PTHR22642">
    <property type="entry name" value="IMIDAZOLONEPROPIONASE"/>
    <property type="match status" value="1"/>
</dbReference>
<dbReference type="InterPro" id="IPR033932">
    <property type="entry name" value="YtcJ-like"/>
</dbReference>
<dbReference type="CDD" id="cd01300">
    <property type="entry name" value="YtcJ_like"/>
    <property type="match status" value="1"/>
</dbReference>
<dbReference type="Gene3D" id="2.30.40.10">
    <property type="entry name" value="Urease, subunit C, domain 1"/>
    <property type="match status" value="1"/>
</dbReference>
<feature type="domain" description="Amidohydrolase 3" evidence="1">
    <location>
        <begin position="70"/>
        <end position="542"/>
    </location>
</feature>
<dbReference type="Gene3D" id="3.10.310.70">
    <property type="match status" value="1"/>
</dbReference>
<dbReference type="PANTHER" id="PTHR22642:SF2">
    <property type="entry name" value="PROTEIN LONG AFTER FAR-RED 3"/>
    <property type="match status" value="1"/>
</dbReference>
<organism evidence="2 3">
    <name type="scientific">Marivirga lumbricoides</name>
    <dbReference type="NCBI Taxonomy" id="1046115"/>
    <lineage>
        <taxon>Bacteria</taxon>
        <taxon>Pseudomonadati</taxon>
        <taxon>Bacteroidota</taxon>
        <taxon>Cytophagia</taxon>
        <taxon>Cytophagales</taxon>
        <taxon>Marivirgaceae</taxon>
        <taxon>Marivirga</taxon>
    </lineage>
</organism>
<evidence type="ECO:0000259" key="1">
    <source>
        <dbReference type="Pfam" id="PF07969"/>
    </source>
</evidence>
<dbReference type="Proteomes" id="UP000636010">
    <property type="component" value="Unassembled WGS sequence"/>
</dbReference>
<protein>
    <submittedName>
        <fullName evidence="2">Amidohydrolase</fullName>
    </submittedName>
</protein>
<dbReference type="RefSeq" id="WP_188466443.1">
    <property type="nucleotide sequence ID" value="NZ_BAABHU010000013.1"/>
</dbReference>
<keyword evidence="3" id="KW-1185">Reference proteome</keyword>
<dbReference type="Gene3D" id="3.20.20.140">
    <property type="entry name" value="Metal-dependent hydrolases"/>
    <property type="match status" value="1"/>
</dbReference>
<comment type="caution">
    <text evidence="2">The sequence shown here is derived from an EMBL/GenBank/DDBJ whole genome shotgun (WGS) entry which is preliminary data.</text>
</comment>
<dbReference type="SUPFAM" id="SSF51338">
    <property type="entry name" value="Composite domain of metallo-dependent hydrolases"/>
    <property type="match status" value="1"/>
</dbReference>
<dbReference type="InterPro" id="IPR013108">
    <property type="entry name" value="Amidohydro_3"/>
</dbReference>